<evidence type="ECO:0000313" key="2">
    <source>
        <dbReference type="EMBL" id="TFF33578.1"/>
    </source>
</evidence>
<proteinExistence type="predicted"/>
<sequence length="529" mass="58259">MRKIFYLAILSVMVVSSSCKKSKTPTPDDNPDIGPSKTGTTLDLIRDSIFLYAKEAYYWNDGLPDYATFKPRTFTGTDDITALESELYALSQYKINPNTNKPYEYYASSPGVPKYSFIDDGTVSSELNGINGDFGFAPIYNTNTDLRVRYVYPNSPADLAGIKRGYQITSINGRTALTYDGDGGSGTNLNFVINAYANSNTITMVLKKPDATNITVTLNVATYTINPVIVHKVIDQGGGKKVGYIVFNSFTSLENAQPKIDEAFAEFKSNNITDIVVDLRYNGGGYVETSDYLTRLIAPASKNGSLMYTSYYNSTLTGLTTTAARNASILKNQVRRDTKTNELYNYTQFDYSVAGNSEVFKKDGIPYTLNLSHVFFILTGSTASASELTMNNLRPIMDVKFIGTTSYGKPVGFYDIDINKYQLYIPEFETKNSANQGGYYAGMTPGTTDYPGIRDFDDVTKDFGDPTEGLLAHALNYVKTGTFTVAGQVIQSTSNKVGAMSIDQAHDAAVQLDAHKFRGMLFNKSLKRK</sequence>
<dbReference type="GO" id="GO:0004175">
    <property type="term" value="F:endopeptidase activity"/>
    <property type="evidence" value="ECO:0007669"/>
    <property type="project" value="TreeGrafter"/>
</dbReference>
<dbReference type="Proteomes" id="UP000297540">
    <property type="component" value="Unassembled WGS sequence"/>
</dbReference>
<dbReference type="PANTHER" id="PTHR32060">
    <property type="entry name" value="TAIL-SPECIFIC PROTEASE"/>
    <property type="match status" value="1"/>
</dbReference>
<protein>
    <recommendedName>
        <fullName evidence="1">PDZ domain-containing protein</fullName>
    </recommendedName>
</protein>
<feature type="domain" description="PDZ" evidence="1">
    <location>
        <begin position="132"/>
        <end position="210"/>
    </location>
</feature>
<gene>
    <name evidence="2" type="ORF">E2R66_25215</name>
</gene>
<dbReference type="SUPFAM" id="SSF52096">
    <property type="entry name" value="ClpP/crotonase"/>
    <property type="match status" value="1"/>
</dbReference>
<dbReference type="OrthoDB" id="7168509at2"/>
<name>A0A4Y8S3P2_9SPHI</name>
<dbReference type="PANTHER" id="PTHR32060:SF30">
    <property type="entry name" value="CARBOXY-TERMINAL PROCESSING PROTEASE CTPA"/>
    <property type="match status" value="1"/>
</dbReference>
<dbReference type="EMBL" id="SOZE01000042">
    <property type="protein sequence ID" value="TFF33578.1"/>
    <property type="molecule type" value="Genomic_DNA"/>
</dbReference>
<dbReference type="GO" id="GO:0007165">
    <property type="term" value="P:signal transduction"/>
    <property type="evidence" value="ECO:0007669"/>
    <property type="project" value="TreeGrafter"/>
</dbReference>
<dbReference type="InterPro" id="IPR001478">
    <property type="entry name" value="PDZ"/>
</dbReference>
<keyword evidence="3" id="KW-1185">Reference proteome</keyword>
<dbReference type="Pfam" id="PF17820">
    <property type="entry name" value="PDZ_6"/>
    <property type="match status" value="1"/>
</dbReference>
<dbReference type="Gene3D" id="3.30.750.170">
    <property type="match status" value="1"/>
</dbReference>
<dbReference type="RefSeq" id="WP_133236165.1">
    <property type="nucleotide sequence ID" value="NZ_SOZE01000042.1"/>
</dbReference>
<accession>A0A4Y8S3P2</accession>
<dbReference type="InterPro" id="IPR036034">
    <property type="entry name" value="PDZ_sf"/>
</dbReference>
<dbReference type="InterPro" id="IPR029045">
    <property type="entry name" value="ClpP/crotonase-like_dom_sf"/>
</dbReference>
<dbReference type="GO" id="GO:0030288">
    <property type="term" value="C:outer membrane-bounded periplasmic space"/>
    <property type="evidence" value="ECO:0007669"/>
    <property type="project" value="TreeGrafter"/>
</dbReference>
<dbReference type="InterPro" id="IPR041489">
    <property type="entry name" value="PDZ_6"/>
</dbReference>
<dbReference type="SMART" id="SM00228">
    <property type="entry name" value="PDZ"/>
    <property type="match status" value="1"/>
</dbReference>
<comment type="caution">
    <text evidence="2">The sequence shown here is derived from an EMBL/GenBank/DDBJ whole genome shotgun (WGS) entry which is preliminary data.</text>
</comment>
<dbReference type="InterPro" id="IPR005151">
    <property type="entry name" value="Tail-specific_protease"/>
</dbReference>
<dbReference type="GO" id="GO:0006508">
    <property type="term" value="P:proteolysis"/>
    <property type="evidence" value="ECO:0007669"/>
    <property type="project" value="InterPro"/>
</dbReference>
<dbReference type="Gene3D" id="2.30.42.10">
    <property type="match status" value="1"/>
</dbReference>
<evidence type="ECO:0000313" key="3">
    <source>
        <dbReference type="Proteomes" id="UP000297540"/>
    </source>
</evidence>
<dbReference type="CDD" id="cd07561">
    <property type="entry name" value="Peptidase_S41_CPP_like"/>
    <property type="match status" value="1"/>
</dbReference>
<dbReference type="PROSITE" id="PS51257">
    <property type="entry name" value="PROKAR_LIPOPROTEIN"/>
    <property type="match status" value="1"/>
</dbReference>
<dbReference type="SUPFAM" id="SSF50156">
    <property type="entry name" value="PDZ domain-like"/>
    <property type="match status" value="1"/>
</dbReference>
<dbReference type="Gene3D" id="3.90.226.10">
    <property type="entry name" value="2-enoyl-CoA Hydratase, Chain A, domain 1"/>
    <property type="match status" value="1"/>
</dbReference>
<reference evidence="2 3" key="1">
    <citation type="journal article" date="2017" name="Int. J. Syst. Evol. Microbiol.">
        <title>Mucilaginibacterpsychrotolerans sp. nov., isolated from peatlands.</title>
        <authorList>
            <person name="Deng Y."/>
            <person name="Shen L."/>
            <person name="Xu B."/>
            <person name="Liu Y."/>
            <person name="Gu Z."/>
            <person name="Liu H."/>
            <person name="Zhou Y."/>
        </authorList>
    </citation>
    <scope>NUCLEOTIDE SEQUENCE [LARGE SCALE GENOMIC DNA]</scope>
    <source>
        <strain evidence="2 3">NH7-4</strain>
    </source>
</reference>
<organism evidence="2 3">
    <name type="scientific">Mucilaginibacter psychrotolerans</name>
    <dbReference type="NCBI Taxonomy" id="1524096"/>
    <lineage>
        <taxon>Bacteria</taxon>
        <taxon>Pseudomonadati</taxon>
        <taxon>Bacteroidota</taxon>
        <taxon>Sphingobacteriia</taxon>
        <taxon>Sphingobacteriales</taxon>
        <taxon>Sphingobacteriaceae</taxon>
        <taxon>Mucilaginibacter</taxon>
    </lineage>
</organism>
<evidence type="ECO:0000259" key="1">
    <source>
        <dbReference type="SMART" id="SM00228"/>
    </source>
</evidence>
<dbReference type="GO" id="GO:0008236">
    <property type="term" value="F:serine-type peptidase activity"/>
    <property type="evidence" value="ECO:0007669"/>
    <property type="project" value="InterPro"/>
</dbReference>
<dbReference type="AlphaFoldDB" id="A0A4Y8S3P2"/>
<dbReference type="Pfam" id="PF03572">
    <property type="entry name" value="Peptidase_S41"/>
    <property type="match status" value="1"/>
</dbReference>